<dbReference type="SUPFAM" id="SSF56784">
    <property type="entry name" value="HAD-like"/>
    <property type="match status" value="1"/>
</dbReference>
<dbReference type="Pfam" id="PF00702">
    <property type="entry name" value="Hydrolase"/>
    <property type="match status" value="1"/>
</dbReference>
<dbReference type="Proteomes" id="UP001219933">
    <property type="component" value="Chromosome 2"/>
</dbReference>
<sequence>MDGLLIDSERIYTDVVNTILAPHGKEQTWDIKAKLMGRHERDATRTLLGALWPPTDSEEDVERGYNSECPFTIDTFLAMRNERLLPAFSSVLPMPGAERLVKHLAANNIPISVATGSKRRNYNIKSGANPDIFVHFGQRAICGDDDIIGRGKPSPDIFLYAAHLGLGIQDTEEGKELLSSVRQPGAAADGTLLGREGEILVFEDEVPGVQAALAAGMKVVWVPDTNLRTWRTSVQRRC</sequence>
<dbReference type="EC" id="3.1.3.96" evidence="1"/>
<proteinExistence type="predicted"/>
<gene>
    <name evidence="1" type="ORF">MCUN1_001452</name>
</gene>
<dbReference type="Gene3D" id="3.40.50.1000">
    <property type="entry name" value="HAD superfamily/HAD-like"/>
    <property type="match status" value="1"/>
</dbReference>
<protein>
    <submittedName>
        <fullName evidence="1">Pseudouridine 5'-phosphatase</fullName>
        <ecNumber evidence="1">3.1.3.96</ecNumber>
    </submittedName>
</protein>
<keyword evidence="2" id="KW-1185">Reference proteome</keyword>
<evidence type="ECO:0000313" key="2">
    <source>
        <dbReference type="Proteomes" id="UP001219933"/>
    </source>
</evidence>
<dbReference type="FunFam" id="1.10.150.240:FF:000001">
    <property type="entry name" value="Haloacid dehalogenase-like hydrolase domain"/>
    <property type="match status" value="1"/>
</dbReference>
<name>A0AAF0EQA8_9BASI</name>
<dbReference type="PANTHER" id="PTHR18901">
    <property type="entry name" value="2-DEOXYGLUCOSE-6-PHOSPHATE PHOSPHATASE 2"/>
    <property type="match status" value="1"/>
</dbReference>
<dbReference type="GO" id="GO:1990738">
    <property type="term" value="F:pseudouridine 5'-phosphatase activity"/>
    <property type="evidence" value="ECO:0007669"/>
    <property type="project" value="UniProtKB-EC"/>
</dbReference>
<dbReference type="Gene3D" id="1.10.150.240">
    <property type="entry name" value="Putative phosphatase, domain 2"/>
    <property type="match status" value="1"/>
</dbReference>
<organism evidence="1 2">
    <name type="scientific">Malassezia cuniculi</name>
    <dbReference type="NCBI Taxonomy" id="948313"/>
    <lineage>
        <taxon>Eukaryota</taxon>
        <taxon>Fungi</taxon>
        <taxon>Dikarya</taxon>
        <taxon>Basidiomycota</taxon>
        <taxon>Ustilaginomycotina</taxon>
        <taxon>Malasseziomycetes</taxon>
        <taxon>Malasseziales</taxon>
        <taxon>Malasseziaceae</taxon>
        <taxon>Malassezia</taxon>
    </lineage>
</organism>
<dbReference type="AlphaFoldDB" id="A0AAF0EQA8"/>
<dbReference type="InterPro" id="IPR023214">
    <property type="entry name" value="HAD_sf"/>
</dbReference>
<dbReference type="InterPro" id="IPR036412">
    <property type="entry name" value="HAD-like_sf"/>
</dbReference>
<evidence type="ECO:0000313" key="1">
    <source>
        <dbReference type="EMBL" id="WFD34611.1"/>
    </source>
</evidence>
<accession>A0AAF0EQA8</accession>
<reference evidence="1" key="1">
    <citation type="submission" date="2023-03" db="EMBL/GenBank/DDBJ databases">
        <title>Mating type loci evolution in Malassezia.</title>
        <authorList>
            <person name="Coelho M.A."/>
        </authorList>
    </citation>
    <scope>NUCLEOTIDE SEQUENCE</scope>
    <source>
        <strain evidence="1">CBS 11721</strain>
    </source>
</reference>
<dbReference type="PANTHER" id="PTHR18901:SF38">
    <property type="entry name" value="PSEUDOURIDINE-5'-PHOSPHATASE"/>
    <property type="match status" value="1"/>
</dbReference>
<dbReference type="InterPro" id="IPR023198">
    <property type="entry name" value="PGP-like_dom2"/>
</dbReference>
<keyword evidence="1" id="KW-0378">Hydrolase</keyword>
<dbReference type="EMBL" id="CP119878">
    <property type="protein sequence ID" value="WFD34611.1"/>
    <property type="molecule type" value="Genomic_DNA"/>
</dbReference>